<accession>A0A0J8V5A0</accession>
<name>A0A0J8V5A0_9GAMM</name>
<dbReference type="Pfam" id="PF13439">
    <property type="entry name" value="Glyco_transf_4"/>
    <property type="match status" value="1"/>
</dbReference>
<dbReference type="RefSeq" id="WP_048900869.1">
    <property type="nucleotide sequence ID" value="NZ_AP024852.1"/>
</dbReference>
<organism evidence="3 4">
    <name type="scientific">Photobacterium swingsii</name>
    <dbReference type="NCBI Taxonomy" id="680026"/>
    <lineage>
        <taxon>Bacteria</taxon>
        <taxon>Pseudomonadati</taxon>
        <taxon>Pseudomonadota</taxon>
        <taxon>Gammaproteobacteria</taxon>
        <taxon>Vibrionales</taxon>
        <taxon>Vibrionaceae</taxon>
        <taxon>Photobacterium</taxon>
    </lineage>
</organism>
<proteinExistence type="predicted"/>
<evidence type="ECO:0000313" key="3">
    <source>
        <dbReference type="EMBL" id="PSW23916.1"/>
    </source>
</evidence>
<protein>
    <submittedName>
        <fullName evidence="3">Glycosyltransferase</fullName>
    </submittedName>
</protein>
<keyword evidence="4" id="KW-1185">Reference proteome</keyword>
<dbReference type="OrthoDB" id="9775208at2"/>
<dbReference type="GO" id="GO:1901135">
    <property type="term" value="P:carbohydrate derivative metabolic process"/>
    <property type="evidence" value="ECO:0007669"/>
    <property type="project" value="UniProtKB-ARBA"/>
</dbReference>
<dbReference type="STRING" id="680026.AB733_22890"/>
<evidence type="ECO:0000313" key="4">
    <source>
        <dbReference type="Proteomes" id="UP000240481"/>
    </source>
</evidence>
<dbReference type="EMBL" id="PYLZ01000007">
    <property type="protein sequence ID" value="PSW23916.1"/>
    <property type="molecule type" value="Genomic_DNA"/>
</dbReference>
<feature type="domain" description="Glycosyltransferase subfamily 4-like N-terminal" evidence="2">
    <location>
        <begin position="14"/>
        <end position="171"/>
    </location>
</feature>
<dbReference type="InterPro" id="IPR001296">
    <property type="entry name" value="Glyco_trans_1"/>
</dbReference>
<dbReference type="Pfam" id="PF00534">
    <property type="entry name" value="Glycos_transf_1"/>
    <property type="match status" value="1"/>
</dbReference>
<sequence length="357" mass="40003">MEHVTLQVVQHLHPGGIEHLVLNLLRFSSPGYKQYVVALEGNKAEAITAWPELLPFKDQLFFLNKPKGKSFTTVIKLRHLIRTLNVNVVHSHHIGPLLYSRLATVTTPVRHIQTEHDSWHLHNAKQRRLTKWLLSSNKVQLVADAPRVALQLERMLGRPADHVILNGIDTDHFSPGHQLFSRQHLCLPLDKILIGCAGRLVKEKGLDIAIMALVQLPDDHHLVIAGQGPEASALKQLASQHQVSHRIHWLGYCSKMRNFYRAIDLFCMPSRQEGLPLALLEAQACGKSVVATKVGGIPDLLCPLSGILVESELPQLFASALIKGLKHNKEVSIHNARFVRDCADVRTMTTRYESLAF</sequence>
<comment type="caution">
    <text evidence="3">The sequence shown here is derived from an EMBL/GenBank/DDBJ whole genome shotgun (WGS) entry which is preliminary data.</text>
</comment>
<evidence type="ECO:0000259" key="1">
    <source>
        <dbReference type="Pfam" id="PF00534"/>
    </source>
</evidence>
<dbReference type="AlphaFoldDB" id="A0A0J8V5A0"/>
<dbReference type="Gene3D" id="3.40.50.2000">
    <property type="entry name" value="Glycogen Phosphorylase B"/>
    <property type="match status" value="2"/>
</dbReference>
<evidence type="ECO:0000259" key="2">
    <source>
        <dbReference type="Pfam" id="PF13439"/>
    </source>
</evidence>
<keyword evidence="3" id="KW-0808">Transferase</keyword>
<gene>
    <name evidence="3" type="ORF">C9I94_14565</name>
</gene>
<dbReference type="InterPro" id="IPR028098">
    <property type="entry name" value="Glyco_trans_4-like_N"/>
</dbReference>
<feature type="domain" description="Glycosyl transferase family 1" evidence="1">
    <location>
        <begin position="183"/>
        <end position="329"/>
    </location>
</feature>
<dbReference type="GO" id="GO:0016757">
    <property type="term" value="F:glycosyltransferase activity"/>
    <property type="evidence" value="ECO:0007669"/>
    <property type="project" value="InterPro"/>
</dbReference>
<dbReference type="SUPFAM" id="SSF53756">
    <property type="entry name" value="UDP-Glycosyltransferase/glycogen phosphorylase"/>
    <property type="match status" value="1"/>
</dbReference>
<reference evidence="3 4" key="1">
    <citation type="submission" date="2018-01" db="EMBL/GenBank/DDBJ databases">
        <title>Whole genome sequencing of Histamine producing bacteria.</title>
        <authorList>
            <person name="Butler K."/>
        </authorList>
    </citation>
    <scope>NUCLEOTIDE SEQUENCE [LARGE SCALE GENOMIC DNA]</scope>
    <source>
        <strain evidence="3 4">DSM 24669</strain>
    </source>
</reference>
<dbReference type="PANTHER" id="PTHR12526">
    <property type="entry name" value="GLYCOSYLTRANSFERASE"/>
    <property type="match status" value="1"/>
</dbReference>
<dbReference type="Proteomes" id="UP000240481">
    <property type="component" value="Unassembled WGS sequence"/>
</dbReference>